<protein>
    <submittedName>
        <fullName evidence="1">Uncharacterized protein</fullName>
    </submittedName>
</protein>
<dbReference type="EMBL" id="GGEC01002709">
    <property type="protein sequence ID" value="MBW83192.1"/>
    <property type="molecule type" value="Transcribed_RNA"/>
</dbReference>
<reference evidence="1" key="1">
    <citation type="submission" date="2018-02" db="EMBL/GenBank/DDBJ databases">
        <title>Rhizophora mucronata_Transcriptome.</title>
        <authorList>
            <person name="Meera S.P."/>
            <person name="Sreeshan A."/>
            <person name="Augustine A."/>
        </authorList>
    </citation>
    <scope>NUCLEOTIDE SEQUENCE</scope>
    <source>
        <tissue evidence="1">Leaf</tissue>
    </source>
</reference>
<evidence type="ECO:0000313" key="1">
    <source>
        <dbReference type="EMBL" id="MBW83192.1"/>
    </source>
</evidence>
<dbReference type="AlphaFoldDB" id="A0A2P2IPR1"/>
<sequence>MLENMIQQNLEAQNCLFT</sequence>
<proteinExistence type="predicted"/>
<name>A0A2P2IPR1_RHIMU</name>
<organism evidence="1">
    <name type="scientific">Rhizophora mucronata</name>
    <name type="common">Asiatic mangrove</name>
    <dbReference type="NCBI Taxonomy" id="61149"/>
    <lineage>
        <taxon>Eukaryota</taxon>
        <taxon>Viridiplantae</taxon>
        <taxon>Streptophyta</taxon>
        <taxon>Embryophyta</taxon>
        <taxon>Tracheophyta</taxon>
        <taxon>Spermatophyta</taxon>
        <taxon>Magnoliopsida</taxon>
        <taxon>eudicotyledons</taxon>
        <taxon>Gunneridae</taxon>
        <taxon>Pentapetalae</taxon>
        <taxon>rosids</taxon>
        <taxon>fabids</taxon>
        <taxon>Malpighiales</taxon>
        <taxon>Rhizophoraceae</taxon>
        <taxon>Rhizophora</taxon>
    </lineage>
</organism>
<accession>A0A2P2IPR1</accession>